<name>S8F1L4_FOMSC</name>
<accession>S8F1L4</accession>
<reference evidence="2 3" key="1">
    <citation type="journal article" date="2012" name="Science">
        <title>The Paleozoic origin of enzymatic lignin decomposition reconstructed from 31 fungal genomes.</title>
        <authorList>
            <person name="Floudas D."/>
            <person name="Binder M."/>
            <person name="Riley R."/>
            <person name="Barry K."/>
            <person name="Blanchette R.A."/>
            <person name="Henrissat B."/>
            <person name="Martinez A.T."/>
            <person name="Otillar R."/>
            <person name="Spatafora J.W."/>
            <person name="Yadav J.S."/>
            <person name="Aerts A."/>
            <person name="Benoit I."/>
            <person name="Boyd A."/>
            <person name="Carlson A."/>
            <person name="Copeland A."/>
            <person name="Coutinho P.M."/>
            <person name="de Vries R.P."/>
            <person name="Ferreira P."/>
            <person name="Findley K."/>
            <person name="Foster B."/>
            <person name="Gaskell J."/>
            <person name="Glotzer D."/>
            <person name="Gorecki P."/>
            <person name="Heitman J."/>
            <person name="Hesse C."/>
            <person name="Hori C."/>
            <person name="Igarashi K."/>
            <person name="Jurgens J.A."/>
            <person name="Kallen N."/>
            <person name="Kersten P."/>
            <person name="Kohler A."/>
            <person name="Kuees U."/>
            <person name="Kumar T.K.A."/>
            <person name="Kuo A."/>
            <person name="LaButti K."/>
            <person name="Larrondo L.F."/>
            <person name="Lindquist E."/>
            <person name="Ling A."/>
            <person name="Lombard V."/>
            <person name="Lucas S."/>
            <person name="Lundell T."/>
            <person name="Martin R."/>
            <person name="McLaughlin D.J."/>
            <person name="Morgenstern I."/>
            <person name="Morin E."/>
            <person name="Murat C."/>
            <person name="Nagy L.G."/>
            <person name="Nolan M."/>
            <person name="Ohm R.A."/>
            <person name="Patyshakuliyeva A."/>
            <person name="Rokas A."/>
            <person name="Ruiz-Duenas F.J."/>
            <person name="Sabat G."/>
            <person name="Salamov A."/>
            <person name="Samejima M."/>
            <person name="Schmutz J."/>
            <person name="Slot J.C."/>
            <person name="St John F."/>
            <person name="Stenlid J."/>
            <person name="Sun H."/>
            <person name="Sun S."/>
            <person name="Syed K."/>
            <person name="Tsang A."/>
            <person name="Wiebenga A."/>
            <person name="Young D."/>
            <person name="Pisabarro A."/>
            <person name="Eastwood D.C."/>
            <person name="Martin F."/>
            <person name="Cullen D."/>
            <person name="Grigoriev I.V."/>
            <person name="Hibbett D.S."/>
        </authorList>
    </citation>
    <scope>NUCLEOTIDE SEQUENCE</scope>
    <source>
        <strain evidence="3">FP-58527</strain>
    </source>
</reference>
<evidence type="ECO:0000313" key="3">
    <source>
        <dbReference type="Proteomes" id="UP000015241"/>
    </source>
</evidence>
<feature type="region of interest" description="Disordered" evidence="1">
    <location>
        <begin position="1"/>
        <end position="130"/>
    </location>
</feature>
<gene>
    <name evidence="2" type="ORF">FOMPIDRAFT_1056443</name>
</gene>
<proteinExistence type="predicted"/>
<dbReference type="HOGENOM" id="CLU_1378155_0_0_1"/>
<feature type="compositionally biased region" description="Acidic residues" evidence="1">
    <location>
        <begin position="93"/>
        <end position="105"/>
    </location>
</feature>
<dbReference type="AlphaFoldDB" id="S8F1L4"/>
<dbReference type="InParanoid" id="S8F1L4"/>
<dbReference type="Proteomes" id="UP000015241">
    <property type="component" value="Unassembled WGS sequence"/>
</dbReference>
<evidence type="ECO:0000256" key="1">
    <source>
        <dbReference type="SAM" id="MobiDB-lite"/>
    </source>
</evidence>
<keyword evidence="3" id="KW-1185">Reference proteome</keyword>
<sequence>MAPGKNKPAKAASKSGGSKSDTGAKGAKAKTKKAETIKETQAADIRKRAAAMMEQEASGGEEILSKKKKKKNRGTQDRERADEGAGVEQTDGPMDDVEMGDDMTEDASQSPKSRRPRPRPAYGKFAKAGSGLDHEEDAIARNLAASMGGSNARDARSRSKVMQGAAAKAISQLVGMKQPAGNTSIRKNPFHISALMAP</sequence>
<dbReference type="EMBL" id="KE504321">
    <property type="protein sequence ID" value="EPS92909.1"/>
    <property type="molecule type" value="Genomic_DNA"/>
</dbReference>
<evidence type="ECO:0000313" key="2">
    <source>
        <dbReference type="EMBL" id="EPS92909.1"/>
    </source>
</evidence>
<protein>
    <submittedName>
        <fullName evidence="2">Uncharacterized protein</fullName>
    </submittedName>
</protein>
<organism evidence="2 3">
    <name type="scientific">Fomitopsis schrenkii</name>
    <name type="common">Brown rot fungus</name>
    <dbReference type="NCBI Taxonomy" id="2126942"/>
    <lineage>
        <taxon>Eukaryota</taxon>
        <taxon>Fungi</taxon>
        <taxon>Dikarya</taxon>
        <taxon>Basidiomycota</taxon>
        <taxon>Agaricomycotina</taxon>
        <taxon>Agaricomycetes</taxon>
        <taxon>Polyporales</taxon>
        <taxon>Fomitopsis</taxon>
    </lineage>
</organism>
<feature type="compositionally biased region" description="Basic and acidic residues" evidence="1">
    <location>
        <begin position="74"/>
        <end position="83"/>
    </location>
</feature>
<feature type="compositionally biased region" description="Low complexity" evidence="1">
    <location>
        <begin position="1"/>
        <end position="26"/>
    </location>
</feature>